<evidence type="ECO:0000313" key="1">
    <source>
        <dbReference type="EMBL" id="SBT30967.1"/>
    </source>
</evidence>
<dbReference type="AlphaFoldDB" id="A0A1A8YHE3"/>
<dbReference type="EMBL" id="FLRE01000008">
    <property type="protein sequence ID" value="SBT30967.1"/>
    <property type="molecule type" value="Genomic_DNA"/>
</dbReference>
<name>A0A1A8YHE3_PLAOA</name>
<protein>
    <submittedName>
        <fullName evidence="1">Uncharacterized protein</fullName>
    </submittedName>
</protein>
<dbReference type="Proteomes" id="UP000078550">
    <property type="component" value="Unassembled WGS sequence"/>
</dbReference>
<organism evidence="1 2">
    <name type="scientific">Plasmodium ovale wallikeri</name>
    <dbReference type="NCBI Taxonomy" id="864142"/>
    <lineage>
        <taxon>Eukaryota</taxon>
        <taxon>Sar</taxon>
        <taxon>Alveolata</taxon>
        <taxon>Apicomplexa</taxon>
        <taxon>Aconoidasida</taxon>
        <taxon>Haemosporida</taxon>
        <taxon>Plasmodiidae</taxon>
        <taxon>Plasmodium</taxon>
        <taxon>Plasmodium (Plasmodium)</taxon>
    </lineage>
</organism>
<gene>
    <name evidence="1" type="ORF">POVWA2_001660</name>
</gene>
<sequence length="179" mass="19724">MKTPRYCAKKRNTELALEKGELILLSSGDTHTFAEPLKFLYISANISRCASHKQEVGISRCKKRTLGICEQGILKSLRREIRKTVATSLAPNWRCKRVLQLSCSVLPTMNGKEWPSSPASKAKRPIEQLSLNSGALRKAGACAGNSQNLSLKTEKMVRCKTAKPVGHKKVKCNDGKNTA</sequence>
<accession>A0A1A8YHE3</accession>
<reference evidence="2" key="1">
    <citation type="submission" date="2016-05" db="EMBL/GenBank/DDBJ databases">
        <authorList>
            <person name="Naeem Raeece"/>
        </authorList>
    </citation>
    <scope>NUCLEOTIDE SEQUENCE [LARGE SCALE GENOMIC DNA]</scope>
</reference>
<evidence type="ECO:0000313" key="2">
    <source>
        <dbReference type="Proteomes" id="UP000078550"/>
    </source>
</evidence>
<proteinExistence type="predicted"/>